<gene>
    <name evidence="8" type="ORF">CHLNCDRAFT_57975</name>
</gene>
<dbReference type="InParanoid" id="E1ZFX8"/>
<dbReference type="InterPro" id="IPR027109">
    <property type="entry name" value="Swc4/Dmap1"/>
</dbReference>
<dbReference type="RefSeq" id="XP_005847468.1">
    <property type="nucleotide sequence ID" value="XM_005847406.1"/>
</dbReference>
<dbReference type="InterPro" id="IPR032563">
    <property type="entry name" value="DAMP1_SANT-like"/>
</dbReference>
<keyword evidence="9" id="KW-1185">Reference proteome</keyword>
<dbReference type="SMART" id="SM00717">
    <property type="entry name" value="SANT"/>
    <property type="match status" value="1"/>
</dbReference>
<dbReference type="GO" id="GO:0000122">
    <property type="term" value="P:negative regulation of transcription by RNA polymerase II"/>
    <property type="evidence" value="ECO:0007669"/>
    <property type="project" value="TreeGrafter"/>
</dbReference>
<dbReference type="OrthoDB" id="19740at2759"/>
<evidence type="ECO:0000256" key="6">
    <source>
        <dbReference type="SAM" id="MobiDB-lite"/>
    </source>
</evidence>
<proteinExistence type="predicted"/>
<dbReference type="FunFam" id="1.10.10.60:FF:000087">
    <property type="entry name" value="DNA methyltransferase 1-associated protein 1"/>
    <property type="match status" value="1"/>
</dbReference>
<name>E1ZFX8_CHLVA</name>
<dbReference type="EMBL" id="GL433845">
    <property type="protein sequence ID" value="EFN55366.1"/>
    <property type="molecule type" value="Genomic_DNA"/>
</dbReference>
<dbReference type="PANTHER" id="PTHR12855:SF10">
    <property type="entry name" value="DNA METHYLTRANSFERASE 1-ASSOCIATED PROTEIN 1"/>
    <property type="match status" value="1"/>
</dbReference>
<evidence type="ECO:0000256" key="3">
    <source>
        <dbReference type="ARBA" id="ARBA00023015"/>
    </source>
</evidence>
<dbReference type="STRING" id="554065.E1ZFX8"/>
<reference evidence="8 9" key="1">
    <citation type="journal article" date="2010" name="Plant Cell">
        <title>The Chlorella variabilis NC64A genome reveals adaptation to photosymbiosis, coevolution with viruses, and cryptic sex.</title>
        <authorList>
            <person name="Blanc G."/>
            <person name="Duncan G."/>
            <person name="Agarkova I."/>
            <person name="Borodovsky M."/>
            <person name="Gurnon J."/>
            <person name="Kuo A."/>
            <person name="Lindquist E."/>
            <person name="Lucas S."/>
            <person name="Pangilinan J."/>
            <person name="Polle J."/>
            <person name="Salamov A."/>
            <person name="Terry A."/>
            <person name="Yamada T."/>
            <person name="Dunigan D.D."/>
            <person name="Grigoriev I.V."/>
            <person name="Claverie J.M."/>
            <person name="Van Etten J.L."/>
        </authorList>
    </citation>
    <scope>NUCLEOTIDE SEQUENCE [LARGE SCALE GENOMIC DNA]</scope>
    <source>
        <strain evidence="8 9">NC64A</strain>
    </source>
</reference>
<sequence>MGDIKDILGVPRDGLPPAAKSKKSKAPKLVKPKGMSRQGTGGWAAWPRWEAFALLSGSHPLMPSQLMGDIRKKEGVAGLKEKARRDPRGVVTFQWRKFRNPARGDDLELEHWVKCYRDARGRVTPADAGEYSFAKFNKKPPIMRYNDEEYKSLIKKEAGWSREETDYLLDMAARYELRFVAIADRYEFPGAPERSIEDLKARYYSVARQLLVGREGGPESVANNTLVRHPFNPQHEQKRKRGLELLMQRSREQDEAENEILQRAAQIEAKRKAEAAARRAAAGPSAAAAPGSQGPAAPAAREVTEFTNEEAPGVPPLFDEEAQPKEPEKGAVARGAAARELVEAVAAKQLGKAAKALEGALQEIKMDAFPRCTTRAVCGAYISLQKEVIELLELKRSVQAKQHLLAGMKRAKREEDVDETPRSEKRQRMGK</sequence>
<dbReference type="InterPro" id="IPR001005">
    <property type="entry name" value="SANT/Myb"/>
</dbReference>
<dbReference type="Pfam" id="PF16282">
    <property type="entry name" value="SANT_DAMP1_like"/>
    <property type="match status" value="1"/>
</dbReference>
<dbReference type="GO" id="GO:0000812">
    <property type="term" value="C:Swr1 complex"/>
    <property type="evidence" value="ECO:0007669"/>
    <property type="project" value="TreeGrafter"/>
</dbReference>
<feature type="compositionally biased region" description="Basic and acidic residues" evidence="6">
    <location>
        <begin position="412"/>
        <end position="431"/>
    </location>
</feature>
<feature type="compositionally biased region" description="Basic residues" evidence="6">
    <location>
        <begin position="20"/>
        <end position="31"/>
    </location>
</feature>
<evidence type="ECO:0000313" key="8">
    <source>
        <dbReference type="EMBL" id="EFN55366.1"/>
    </source>
</evidence>
<feature type="region of interest" description="Disordered" evidence="6">
    <location>
        <begin position="1"/>
        <end position="41"/>
    </location>
</feature>
<dbReference type="KEGG" id="cvr:CHLNCDRAFT_57975"/>
<evidence type="ECO:0000313" key="9">
    <source>
        <dbReference type="Proteomes" id="UP000008141"/>
    </source>
</evidence>
<evidence type="ECO:0000256" key="5">
    <source>
        <dbReference type="ARBA" id="ARBA00023242"/>
    </source>
</evidence>
<evidence type="ECO:0000256" key="2">
    <source>
        <dbReference type="ARBA" id="ARBA00022853"/>
    </source>
</evidence>
<accession>E1ZFX8</accession>
<feature type="compositionally biased region" description="Basic and acidic residues" evidence="6">
    <location>
        <begin position="322"/>
        <end position="331"/>
    </location>
</feature>
<dbReference type="GeneID" id="17354557"/>
<dbReference type="GO" id="GO:0006281">
    <property type="term" value="P:DNA repair"/>
    <property type="evidence" value="ECO:0007669"/>
    <property type="project" value="InterPro"/>
</dbReference>
<dbReference type="Proteomes" id="UP000008141">
    <property type="component" value="Unassembled WGS sequence"/>
</dbReference>
<feature type="region of interest" description="Disordered" evidence="6">
    <location>
        <begin position="275"/>
        <end position="331"/>
    </location>
</feature>
<evidence type="ECO:0000256" key="4">
    <source>
        <dbReference type="ARBA" id="ARBA00023163"/>
    </source>
</evidence>
<dbReference type="FunCoup" id="E1ZFX8">
    <property type="interactions" value="1897"/>
</dbReference>
<feature type="compositionally biased region" description="Low complexity" evidence="6">
    <location>
        <begin position="278"/>
        <end position="301"/>
    </location>
</feature>
<comment type="subcellular location">
    <subcellularLocation>
        <location evidence="1">Nucleus</location>
    </subcellularLocation>
</comment>
<keyword evidence="2" id="KW-0156">Chromatin regulator</keyword>
<evidence type="ECO:0000259" key="7">
    <source>
        <dbReference type="SMART" id="SM00717"/>
    </source>
</evidence>
<dbReference type="GO" id="GO:0035267">
    <property type="term" value="C:NuA4 histone acetyltransferase complex"/>
    <property type="evidence" value="ECO:0007669"/>
    <property type="project" value="InterPro"/>
</dbReference>
<keyword evidence="5" id="KW-0539">Nucleus</keyword>
<keyword evidence="3" id="KW-0805">Transcription regulation</keyword>
<dbReference type="Gene3D" id="1.10.10.60">
    <property type="entry name" value="Homeodomain-like"/>
    <property type="match status" value="1"/>
</dbReference>
<evidence type="ECO:0000256" key="1">
    <source>
        <dbReference type="ARBA" id="ARBA00004123"/>
    </source>
</evidence>
<dbReference type="GO" id="GO:0006338">
    <property type="term" value="P:chromatin remodeling"/>
    <property type="evidence" value="ECO:0007669"/>
    <property type="project" value="InterPro"/>
</dbReference>
<feature type="domain" description="Myb-like" evidence="7">
    <location>
        <begin position="156"/>
        <end position="209"/>
    </location>
</feature>
<dbReference type="eggNOG" id="KOG2656">
    <property type="taxonomic scope" value="Eukaryota"/>
</dbReference>
<protein>
    <recommendedName>
        <fullName evidence="7">Myb-like domain-containing protein</fullName>
    </recommendedName>
</protein>
<feature type="region of interest" description="Disordered" evidence="6">
    <location>
        <begin position="406"/>
        <end position="431"/>
    </location>
</feature>
<dbReference type="OMA" id="HLASAQW"/>
<dbReference type="PANTHER" id="PTHR12855">
    <property type="entry name" value="DNA METHYLTRANSFERASE 1-ASSOCIATED PROTEIN 1 FAMILY MEMBER"/>
    <property type="match status" value="1"/>
</dbReference>
<dbReference type="AlphaFoldDB" id="E1ZFX8"/>
<dbReference type="GO" id="GO:0003714">
    <property type="term" value="F:transcription corepressor activity"/>
    <property type="evidence" value="ECO:0007669"/>
    <property type="project" value="TreeGrafter"/>
</dbReference>
<keyword evidence="4" id="KW-0804">Transcription</keyword>
<feature type="region of interest" description="Disordered" evidence="6">
    <location>
        <begin position="217"/>
        <end position="240"/>
    </location>
</feature>
<organism evidence="9">
    <name type="scientific">Chlorella variabilis</name>
    <name type="common">Green alga</name>
    <dbReference type="NCBI Taxonomy" id="554065"/>
    <lineage>
        <taxon>Eukaryota</taxon>
        <taxon>Viridiplantae</taxon>
        <taxon>Chlorophyta</taxon>
        <taxon>core chlorophytes</taxon>
        <taxon>Trebouxiophyceae</taxon>
        <taxon>Chlorellales</taxon>
        <taxon>Chlorellaceae</taxon>
        <taxon>Chlorella clade</taxon>
        <taxon>Chlorella</taxon>
    </lineage>
</organism>